<dbReference type="SUPFAM" id="SSF140459">
    <property type="entry name" value="PE/PPE dimer-like"/>
    <property type="match status" value="1"/>
</dbReference>
<reference evidence="2 3" key="1">
    <citation type="submission" date="2021-05" db="EMBL/GenBank/DDBJ databases">
        <title>Mycobacterium acidophilum sp. nov., an extremely acid-tolerant member of the genus Mycobacterium.</title>
        <authorList>
            <person name="Xia J."/>
        </authorList>
    </citation>
    <scope>NUCLEOTIDE SEQUENCE [LARGE SCALE GENOMIC DNA]</scope>
    <source>
        <strain evidence="2 3">M1</strain>
    </source>
</reference>
<feature type="domain" description="PE" evidence="1">
    <location>
        <begin position="4"/>
        <end position="94"/>
    </location>
</feature>
<dbReference type="InterPro" id="IPR038332">
    <property type="entry name" value="PPE_sf"/>
</dbReference>
<name>A0ABS5RK34_9MYCO</name>
<dbReference type="Pfam" id="PF00934">
    <property type="entry name" value="PE"/>
    <property type="match status" value="1"/>
</dbReference>
<dbReference type="RefSeq" id="WP_214093518.1">
    <property type="nucleotide sequence ID" value="NZ_JAHCLR010000027.1"/>
</dbReference>
<accession>A0ABS5RK34</accession>
<comment type="caution">
    <text evidence="2">The sequence shown here is derived from an EMBL/GenBank/DDBJ whole genome shotgun (WGS) entry which is preliminary data.</text>
</comment>
<sequence>MSFVTTQPELMAAAAGNLAGIGSTVAARDTAAAASITAVLPAAADQVSVLTAAQFAAYGHLYQTLSAQADTILELFTSALRGAAGSYAMTEDANVALAG</sequence>
<keyword evidence="3" id="KW-1185">Reference proteome</keyword>
<evidence type="ECO:0000259" key="1">
    <source>
        <dbReference type="Pfam" id="PF00934"/>
    </source>
</evidence>
<dbReference type="Proteomes" id="UP001519535">
    <property type="component" value="Unassembled WGS sequence"/>
</dbReference>
<gene>
    <name evidence="2" type="ORF">KIH27_13765</name>
</gene>
<organism evidence="2 3">
    <name type="scientific">Mycolicibacter acidiphilus</name>
    <dbReference type="NCBI Taxonomy" id="2835306"/>
    <lineage>
        <taxon>Bacteria</taxon>
        <taxon>Bacillati</taxon>
        <taxon>Actinomycetota</taxon>
        <taxon>Actinomycetes</taxon>
        <taxon>Mycobacteriales</taxon>
        <taxon>Mycobacteriaceae</taxon>
        <taxon>Mycolicibacter</taxon>
    </lineage>
</organism>
<proteinExistence type="predicted"/>
<protein>
    <submittedName>
        <fullName evidence="2">PE family protein</fullName>
    </submittedName>
</protein>
<dbReference type="Gene3D" id="1.10.287.850">
    <property type="entry name" value="HP0062-like domain"/>
    <property type="match status" value="1"/>
</dbReference>
<dbReference type="EMBL" id="JAHCLR010000027">
    <property type="protein sequence ID" value="MBS9534655.1"/>
    <property type="molecule type" value="Genomic_DNA"/>
</dbReference>
<dbReference type="InterPro" id="IPR000084">
    <property type="entry name" value="PE-PGRS_N"/>
</dbReference>
<evidence type="ECO:0000313" key="2">
    <source>
        <dbReference type="EMBL" id="MBS9534655.1"/>
    </source>
</evidence>
<evidence type="ECO:0000313" key="3">
    <source>
        <dbReference type="Proteomes" id="UP001519535"/>
    </source>
</evidence>